<evidence type="ECO:0000256" key="1">
    <source>
        <dbReference type="SAM" id="MobiDB-lite"/>
    </source>
</evidence>
<feature type="transmembrane region" description="Helical" evidence="2">
    <location>
        <begin position="67"/>
        <end position="91"/>
    </location>
</feature>
<proteinExistence type="predicted"/>
<keyword evidence="2" id="KW-0472">Membrane</keyword>
<organism evidence="3 4">
    <name type="scientific">Acrobeloides nanus</name>
    <dbReference type="NCBI Taxonomy" id="290746"/>
    <lineage>
        <taxon>Eukaryota</taxon>
        <taxon>Metazoa</taxon>
        <taxon>Ecdysozoa</taxon>
        <taxon>Nematoda</taxon>
        <taxon>Chromadorea</taxon>
        <taxon>Rhabditida</taxon>
        <taxon>Tylenchina</taxon>
        <taxon>Cephalobomorpha</taxon>
        <taxon>Cephaloboidea</taxon>
        <taxon>Cephalobidae</taxon>
        <taxon>Acrobeloides</taxon>
    </lineage>
</organism>
<sequence>MKDICTAAIVEDQQRSPLITMTDDESNSSKSSQGPQHGDLAAQNSMSDGAKSLVDDKCCCGLIHIRIAAIIIAILELVFIIYQMTSTIWLYDKIDDEYAFAFTLTLFSFMLALVAVGLMVVGV</sequence>
<keyword evidence="3" id="KW-1185">Reference proteome</keyword>
<keyword evidence="2" id="KW-0812">Transmembrane</keyword>
<evidence type="ECO:0000313" key="4">
    <source>
        <dbReference type="WBParaSite" id="ACRNAN_scaffold1942.g15050.t1"/>
    </source>
</evidence>
<feature type="transmembrane region" description="Helical" evidence="2">
    <location>
        <begin position="98"/>
        <end position="121"/>
    </location>
</feature>
<dbReference type="WBParaSite" id="ACRNAN_scaffold1942.g15050.t1">
    <property type="protein sequence ID" value="ACRNAN_scaffold1942.g15050.t1"/>
    <property type="gene ID" value="ACRNAN_scaffold1942.g15050"/>
</dbReference>
<protein>
    <submittedName>
        <fullName evidence="4">Uncharacterized protein</fullName>
    </submittedName>
</protein>
<evidence type="ECO:0000313" key="3">
    <source>
        <dbReference type="Proteomes" id="UP000887540"/>
    </source>
</evidence>
<dbReference type="Proteomes" id="UP000887540">
    <property type="component" value="Unplaced"/>
</dbReference>
<dbReference type="AlphaFoldDB" id="A0A914D7N8"/>
<name>A0A914D7N8_9BILA</name>
<keyword evidence="2" id="KW-1133">Transmembrane helix</keyword>
<evidence type="ECO:0000256" key="2">
    <source>
        <dbReference type="SAM" id="Phobius"/>
    </source>
</evidence>
<feature type="region of interest" description="Disordered" evidence="1">
    <location>
        <begin position="17"/>
        <end position="44"/>
    </location>
</feature>
<reference evidence="4" key="1">
    <citation type="submission" date="2022-11" db="UniProtKB">
        <authorList>
            <consortium name="WormBaseParasite"/>
        </authorList>
    </citation>
    <scope>IDENTIFICATION</scope>
</reference>
<accession>A0A914D7N8</accession>